<dbReference type="Proteomes" id="UP001501822">
    <property type="component" value="Unassembled WGS sequence"/>
</dbReference>
<dbReference type="PANTHER" id="PTHR14237">
    <property type="entry name" value="MOLYBDOPTERIN COFACTOR SULFURASE MOSC"/>
    <property type="match status" value="1"/>
</dbReference>
<protein>
    <submittedName>
        <fullName evidence="2">MOSC domain-containing protein</fullName>
    </submittedName>
</protein>
<comment type="caution">
    <text evidence="2">The sequence shown here is derived from an EMBL/GenBank/DDBJ whole genome shotgun (WGS) entry which is preliminary data.</text>
</comment>
<dbReference type="SUPFAM" id="SSF141673">
    <property type="entry name" value="MOSC N-terminal domain-like"/>
    <property type="match status" value="1"/>
</dbReference>
<feature type="domain" description="MOSC" evidence="1">
    <location>
        <begin position="130"/>
        <end position="274"/>
    </location>
</feature>
<dbReference type="PANTHER" id="PTHR14237:SF19">
    <property type="entry name" value="MITOCHONDRIAL AMIDOXIME REDUCING COMPONENT 1"/>
    <property type="match status" value="1"/>
</dbReference>
<sequence length="277" mass="29795">MVGYEGSSAMTAVVRELNVYPIKSAGGTPLTRAELLPEGFQHDRAFMLIRPDGRHLSQREIPRMALLRPSYDGVKLTVGFAGTGPDAPLVHAVPADGPVLDVTVHGNPCAGVDQGDEAAEWFTAALGRECRLVGFTGRRPTKVGGGTVRFADEFPLLIVSVESLAELNSRLDEPLPMNRFRPNIVVEGLGAWGEDSVRSLRIGEVELELVKPCARCVITTTDQETAVKGREPLRTLATYRTLVFPDGDRGVIFGQNAVPRALGAIAVGDAVEATRRD</sequence>
<reference evidence="3" key="1">
    <citation type="journal article" date="2019" name="Int. J. Syst. Evol. Microbiol.">
        <title>The Global Catalogue of Microorganisms (GCM) 10K type strain sequencing project: providing services to taxonomists for standard genome sequencing and annotation.</title>
        <authorList>
            <consortium name="The Broad Institute Genomics Platform"/>
            <consortium name="The Broad Institute Genome Sequencing Center for Infectious Disease"/>
            <person name="Wu L."/>
            <person name="Ma J."/>
        </authorList>
    </citation>
    <scope>NUCLEOTIDE SEQUENCE [LARGE SCALE GENOMIC DNA]</scope>
    <source>
        <strain evidence="3">JCM 3146</strain>
    </source>
</reference>
<dbReference type="InterPro" id="IPR005302">
    <property type="entry name" value="MoCF_Sase_C"/>
</dbReference>
<proteinExistence type="predicted"/>
<gene>
    <name evidence="2" type="ORF">GCM10010151_55150</name>
</gene>
<evidence type="ECO:0000259" key="1">
    <source>
        <dbReference type="PROSITE" id="PS51340"/>
    </source>
</evidence>
<dbReference type="EMBL" id="BAAABM010000053">
    <property type="protein sequence ID" value="GAA0358454.1"/>
    <property type="molecule type" value="Genomic_DNA"/>
</dbReference>
<dbReference type="Pfam" id="PF03473">
    <property type="entry name" value="MOSC"/>
    <property type="match status" value="1"/>
</dbReference>
<dbReference type="InterPro" id="IPR011037">
    <property type="entry name" value="Pyrv_Knase-like_insert_dom_sf"/>
</dbReference>
<keyword evidence="3" id="KW-1185">Reference proteome</keyword>
<dbReference type="SUPFAM" id="SSF50800">
    <property type="entry name" value="PK beta-barrel domain-like"/>
    <property type="match status" value="1"/>
</dbReference>
<name>A0ABP3H3E0_9ACTN</name>
<dbReference type="Pfam" id="PF03476">
    <property type="entry name" value="MOSC_N"/>
    <property type="match status" value="1"/>
</dbReference>
<evidence type="ECO:0000313" key="2">
    <source>
        <dbReference type="EMBL" id="GAA0358454.1"/>
    </source>
</evidence>
<organism evidence="2 3">
    <name type="scientific">Actinoallomurus spadix</name>
    <dbReference type="NCBI Taxonomy" id="79912"/>
    <lineage>
        <taxon>Bacteria</taxon>
        <taxon>Bacillati</taxon>
        <taxon>Actinomycetota</taxon>
        <taxon>Actinomycetes</taxon>
        <taxon>Streptosporangiales</taxon>
        <taxon>Thermomonosporaceae</taxon>
        <taxon>Actinoallomurus</taxon>
    </lineage>
</organism>
<dbReference type="InterPro" id="IPR005303">
    <property type="entry name" value="MOCOS_middle"/>
</dbReference>
<accession>A0ABP3H3E0</accession>
<evidence type="ECO:0000313" key="3">
    <source>
        <dbReference type="Proteomes" id="UP001501822"/>
    </source>
</evidence>
<dbReference type="PROSITE" id="PS51340">
    <property type="entry name" value="MOSC"/>
    <property type="match status" value="1"/>
</dbReference>